<feature type="transmembrane region" description="Helical" evidence="1">
    <location>
        <begin position="12"/>
        <end position="36"/>
    </location>
</feature>
<evidence type="ECO:0000313" key="2">
    <source>
        <dbReference type="EMBL" id="GLX70145.1"/>
    </source>
</evidence>
<evidence type="ECO:0008006" key="4">
    <source>
        <dbReference type="Google" id="ProtNLM"/>
    </source>
</evidence>
<proteinExistence type="predicted"/>
<dbReference type="Pfam" id="PF06612">
    <property type="entry name" value="DUF1146"/>
    <property type="match status" value="1"/>
</dbReference>
<keyword evidence="1" id="KW-0472">Membrane</keyword>
<gene>
    <name evidence="2" type="ORF">MU1_44910</name>
</gene>
<protein>
    <recommendedName>
        <fullName evidence="4">DUF1146 domain-containing protein</fullName>
    </recommendedName>
</protein>
<comment type="caution">
    <text evidence="2">The sequence shown here is derived from an EMBL/GenBank/DDBJ whole genome shotgun (WGS) entry which is preliminary data.</text>
</comment>
<dbReference type="EMBL" id="BSSQ01000017">
    <property type="protein sequence ID" value="GLX70145.1"/>
    <property type="molecule type" value="Genomic_DNA"/>
</dbReference>
<keyword evidence="1" id="KW-0812">Transmembrane</keyword>
<organism evidence="2 3">
    <name type="scientific">Paenibacillus glycanilyticus</name>
    <dbReference type="NCBI Taxonomy" id="126569"/>
    <lineage>
        <taxon>Bacteria</taxon>
        <taxon>Bacillati</taxon>
        <taxon>Bacillota</taxon>
        <taxon>Bacilli</taxon>
        <taxon>Bacillales</taxon>
        <taxon>Paenibacillaceae</taxon>
        <taxon>Paenibacillus</taxon>
    </lineage>
</organism>
<dbReference type="RefSeq" id="WP_284240916.1">
    <property type="nucleotide sequence ID" value="NZ_BSSQ01000017.1"/>
</dbReference>
<keyword evidence="3" id="KW-1185">Reference proteome</keyword>
<dbReference type="Proteomes" id="UP001157114">
    <property type="component" value="Unassembled WGS sequence"/>
</dbReference>
<evidence type="ECO:0000256" key="1">
    <source>
        <dbReference type="SAM" id="Phobius"/>
    </source>
</evidence>
<feature type="transmembrane region" description="Helical" evidence="1">
    <location>
        <begin position="56"/>
        <end position="78"/>
    </location>
</feature>
<name>A0ABQ6GIQ8_9BACL</name>
<accession>A0ABQ6GIQ8</accession>
<reference evidence="2 3" key="1">
    <citation type="submission" date="2023-03" db="EMBL/GenBank/DDBJ databases">
        <title>Draft genome sequence of the bacteria which degrade cell wall of Tricholomamatutake.</title>
        <authorList>
            <person name="Konishi Y."/>
            <person name="Fukuta Y."/>
            <person name="Shirasaka N."/>
        </authorList>
    </citation>
    <scope>NUCLEOTIDE SEQUENCE [LARGE SCALE GENOMIC DNA]</scope>
    <source>
        <strain evidence="3">mu1</strain>
    </source>
</reference>
<sequence>MGIDQMVNDAQTASGTIALFSIVVNLFSIVFVWYILQELKLDVFFKFPRSPKARMFQVVLAVVIGHGFASFILDYWNWTKLLQYFVE</sequence>
<keyword evidence="1" id="KW-1133">Transmembrane helix</keyword>
<evidence type="ECO:0000313" key="3">
    <source>
        <dbReference type="Proteomes" id="UP001157114"/>
    </source>
</evidence>
<dbReference type="InterPro" id="IPR009526">
    <property type="entry name" value="DUF1146"/>
</dbReference>